<accession>A0A9Q3IFP6</accession>
<gene>
    <name evidence="1" type="ORF">O181_077145</name>
</gene>
<evidence type="ECO:0000313" key="1">
    <source>
        <dbReference type="EMBL" id="MBW0537430.1"/>
    </source>
</evidence>
<organism evidence="1 2">
    <name type="scientific">Austropuccinia psidii MF-1</name>
    <dbReference type="NCBI Taxonomy" id="1389203"/>
    <lineage>
        <taxon>Eukaryota</taxon>
        <taxon>Fungi</taxon>
        <taxon>Dikarya</taxon>
        <taxon>Basidiomycota</taxon>
        <taxon>Pucciniomycotina</taxon>
        <taxon>Pucciniomycetes</taxon>
        <taxon>Pucciniales</taxon>
        <taxon>Sphaerophragmiaceae</taxon>
        <taxon>Austropuccinia</taxon>
    </lineage>
</organism>
<comment type="caution">
    <text evidence="1">The sequence shown here is derived from an EMBL/GenBank/DDBJ whole genome shotgun (WGS) entry which is preliminary data.</text>
</comment>
<evidence type="ECO:0000313" key="2">
    <source>
        <dbReference type="Proteomes" id="UP000765509"/>
    </source>
</evidence>
<reference evidence="1" key="1">
    <citation type="submission" date="2021-03" db="EMBL/GenBank/DDBJ databases">
        <title>Draft genome sequence of rust myrtle Austropuccinia psidii MF-1, a brazilian biotype.</title>
        <authorList>
            <person name="Quecine M.C."/>
            <person name="Pachon D.M.R."/>
            <person name="Bonatelli M.L."/>
            <person name="Correr F.H."/>
            <person name="Franceschini L.M."/>
            <person name="Leite T.F."/>
            <person name="Margarido G.R.A."/>
            <person name="Almeida C.A."/>
            <person name="Ferrarezi J.A."/>
            <person name="Labate C.A."/>
        </authorList>
    </citation>
    <scope>NUCLEOTIDE SEQUENCE</scope>
    <source>
        <strain evidence="1">MF-1</strain>
    </source>
</reference>
<dbReference type="Proteomes" id="UP000765509">
    <property type="component" value="Unassembled WGS sequence"/>
</dbReference>
<keyword evidence="2" id="KW-1185">Reference proteome</keyword>
<name>A0A9Q3IFP6_9BASI</name>
<dbReference type="AlphaFoldDB" id="A0A9Q3IFP6"/>
<proteinExistence type="predicted"/>
<sequence length="188" mass="21369">MWTEAAKHSSLLLKLLPHKAIDMNSPQQLLEITKMSIDKSIKLNSLIPFGMKTTVHVKNSKSKLDPKGETLKALTYESYFDGMRFYNQETKKIRIIHEFQLPQIQGGLQICQDLDNLPMAGMEHKNHEIPINTHEAASHSQTKAAAIQVAGNKLLSNHNHEQYVPYYSQAQNDISNKIDTRNILKEGH</sequence>
<dbReference type="EMBL" id="AVOT02042051">
    <property type="protein sequence ID" value="MBW0537430.1"/>
    <property type="molecule type" value="Genomic_DNA"/>
</dbReference>
<protein>
    <submittedName>
        <fullName evidence="1">Uncharacterized protein</fullName>
    </submittedName>
</protein>